<name>W9GU42_9PROT</name>
<gene>
    <name evidence="1" type="ORF">N825_32165</name>
</gene>
<organism evidence="1 2">
    <name type="scientific">Skermanella stibiiresistens SB22</name>
    <dbReference type="NCBI Taxonomy" id="1385369"/>
    <lineage>
        <taxon>Bacteria</taxon>
        <taxon>Pseudomonadati</taxon>
        <taxon>Pseudomonadota</taxon>
        <taxon>Alphaproteobacteria</taxon>
        <taxon>Rhodospirillales</taxon>
        <taxon>Azospirillaceae</taxon>
        <taxon>Skermanella</taxon>
    </lineage>
</organism>
<comment type="caution">
    <text evidence="1">The sequence shown here is derived from an EMBL/GenBank/DDBJ whole genome shotgun (WGS) entry which is preliminary data.</text>
</comment>
<reference evidence="1 2" key="1">
    <citation type="submission" date="2013-08" db="EMBL/GenBank/DDBJ databases">
        <title>The genome sequence of Skermanella stibiiresistens.</title>
        <authorList>
            <person name="Zhu W."/>
            <person name="Wang G."/>
        </authorList>
    </citation>
    <scope>NUCLEOTIDE SEQUENCE [LARGE SCALE GENOMIC DNA]</scope>
    <source>
        <strain evidence="1 2">SB22</strain>
    </source>
</reference>
<dbReference type="AlphaFoldDB" id="W9GU42"/>
<proteinExistence type="predicted"/>
<protein>
    <submittedName>
        <fullName evidence="1">Uncharacterized protein</fullName>
    </submittedName>
</protein>
<keyword evidence="2" id="KW-1185">Reference proteome</keyword>
<dbReference type="RefSeq" id="WP_037461587.1">
    <property type="nucleotide sequence ID" value="NZ_AVFL01000059.1"/>
</dbReference>
<sequence>MKDPPTDQYAVTCQMGRIPDLEAGMVVFVSSDAPAAWRYYYSLYPLAGTSIALWDPNGDLMATRIGSRD</sequence>
<evidence type="ECO:0000313" key="2">
    <source>
        <dbReference type="Proteomes" id="UP000019486"/>
    </source>
</evidence>
<dbReference type="EMBL" id="AVFL01000059">
    <property type="protein sequence ID" value="EWY35957.1"/>
    <property type="molecule type" value="Genomic_DNA"/>
</dbReference>
<accession>W9GU42</accession>
<dbReference type="Proteomes" id="UP000019486">
    <property type="component" value="Unassembled WGS sequence"/>
</dbReference>
<evidence type="ECO:0000313" key="1">
    <source>
        <dbReference type="EMBL" id="EWY35957.1"/>
    </source>
</evidence>